<dbReference type="InterPro" id="IPR017907">
    <property type="entry name" value="Znf_RING_CS"/>
</dbReference>
<organism evidence="7 8">
    <name type="scientific">Dreissena polymorpha</name>
    <name type="common">Zebra mussel</name>
    <name type="synonym">Mytilus polymorpha</name>
    <dbReference type="NCBI Taxonomy" id="45954"/>
    <lineage>
        <taxon>Eukaryota</taxon>
        <taxon>Metazoa</taxon>
        <taxon>Spiralia</taxon>
        <taxon>Lophotrochozoa</taxon>
        <taxon>Mollusca</taxon>
        <taxon>Bivalvia</taxon>
        <taxon>Autobranchia</taxon>
        <taxon>Heteroconchia</taxon>
        <taxon>Euheterodonta</taxon>
        <taxon>Imparidentia</taxon>
        <taxon>Neoheterodontei</taxon>
        <taxon>Myida</taxon>
        <taxon>Dreissenoidea</taxon>
        <taxon>Dreissenidae</taxon>
        <taxon>Dreissena</taxon>
    </lineage>
</organism>
<evidence type="ECO:0000259" key="6">
    <source>
        <dbReference type="PROSITE" id="PS50089"/>
    </source>
</evidence>
<reference evidence="7" key="2">
    <citation type="submission" date="2020-11" db="EMBL/GenBank/DDBJ databases">
        <authorList>
            <person name="McCartney M.A."/>
            <person name="Auch B."/>
            <person name="Kono T."/>
            <person name="Mallez S."/>
            <person name="Becker A."/>
            <person name="Gohl D.M."/>
            <person name="Silverstein K.A.T."/>
            <person name="Koren S."/>
            <person name="Bechman K.B."/>
            <person name="Herman A."/>
            <person name="Abrahante J.E."/>
            <person name="Garbe J."/>
        </authorList>
    </citation>
    <scope>NUCLEOTIDE SEQUENCE</scope>
    <source>
        <strain evidence="7">Duluth1</strain>
        <tissue evidence="7">Whole animal</tissue>
    </source>
</reference>
<gene>
    <name evidence="7" type="ORF">DPMN_011533</name>
</gene>
<evidence type="ECO:0000256" key="2">
    <source>
        <dbReference type="ARBA" id="ARBA00022771"/>
    </source>
</evidence>
<keyword evidence="3" id="KW-0862">Zinc</keyword>
<accession>A0A9D4N471</accession>
<feature type="region of interest" description="Disordered" evidence="5">
    <location>
        <begin position="36"/>
        <end position="126"/>
    </location>
</feature>
<feature type="compositionally biased region" description="Basic and acidic residues" evidence="5">
    <location>
        <begin position="92"/>
        <end position="120"/>
    </location>
</feature>
<evidence type="ECO:0000256" key="1">
    <source>
        <dbReference type="ARBA" id="ARBA00022723"/>
    </source>
</evidence>
<dbReference type="PROSITE" id="PS00518">
    <property type="entry name" value="ZF_RING_1"/>
    <property type="match status" value="1"/>
</dbReference>
<dbReference type="SUPFAM" id="SSF57850">
    <property type="entry name" value="RING/U-box"/>
    <property type="match status" value="1"/>
</dbReference>
<comment type="caution">
    <text evidence="7">The sequence shown here is derived from an EMBL/GenBank/DDBJ whole genome shotgun (WGS) entry which is preliminary data.</text>
</comment>
<proteinExistence type="predicted"/>
<dbReference type="OrthoDB" id="6051348at2759"/>
<evidence type="ECO:0000256" key="3">
    <source>
        <dbReference type="ARBA" id="ARBA00022833"/>
    </source>
</evidence>
<dbReference type="Gene3D" id="3.30.40.10">
    <property type="entry name" value="Zinc/RING finger domain, C3HC4 (zinc finger)"/>
    <property type="match status" value="1"/>
</dbReference>
<evidence type="ECO:0000313" key="8">
    <source>
        <dbReference type="Proteomes" id="UP000828390"/>
    </source>
</evidence>
<evidence type="ECO:0000313" key="7">
    <source>
        <dbReference type="EMBL" id="KAH3887516.1"/>
    </source>
</evidence>
<dbReference type="Proteomes" id="UP000828390">
    <property type="component" value="Unassembled WGS sequence"/>
</dbReference>
<protein>
    <recommendedName>
        <fullName evidence="6">RING-type domain-containing protein</fullName>
    </recommendedName>
</protein>
<keyword evidence="8" id="KW-1185">Reference proteome</keyword>
<keyword evidence="1" id="KW-0479">Metal-binding</keyword>
<keyword evidence="2 4" id="KW-0863">Zinc-finger</keyword>
<sequence>MVSHTRRCRRWRYHRRLKSSGIETLRSILTSRATCPHIRTPGTRTPSGIRARTNRNRNPPTTRISNGSATYRSRFEEATLRRDEYNETLPSRPREPPYEREFEMNGDYRRERGRATDRGRQNGTRYPADNAEKMLAQFDDLVADGQELNPEELTKAVCNKCYNSNMCMNRLGCGHQYCDDCMARMPGSDGPFRDTVRWYFSCPLDNKRTSEAKVVRTDPFGRRLMKFHDVGYFKTT</sequence>
<dbReference type="InterPro" id="IPR001841">
    <property type="entry name" value="Znf_RING"/>
</dbReference>
<feature type="domain" description="RING-type" evidence="6">
    <location>
        <begin position="158"/>
        <end position="206"/>
    </location>
</feature>
<dbReference type="AlphaFoldDB" id="A0A9D4N471"/>
<reference evidence="7" key="1">
    <citation type="journal article" date="2019" name="bioRxiv">
        <title>The Genome of the Zebra Mussel, Dreissena polymorpha: A Resource for Invasive Species Research.</title>
        <authorList>
            <person name="McCartney M.A."/>
            <person name="Auch B."/>
            <person name="Kono T."/>
            <person name="Mallez S."/>
            <person name="Zhang Y."/>
            <person name="Obille A."/>
            <person name="Becker A."/>
            <person name="Abrahante J.E."/>
            <person name="Garbe J."/>
            <person name="Badalamenti J.P."/>
            <person name="Herman A."/>
            <person name="Mangelson H."/>
            <person name="Liachko I."/>
            <person name="Sullivan S."/>
            <person name="Sone E.D."/>
            <person name="Koren S."/>
            <person name="Silverstein K.A.T."/>
            <person name="Beckman K.B."/>
            <person name="Gohl D.M."/>
        </authorList>
    </citation>
    <scope>NUCLEOTIDE SEQUENCE</scope>
    <source>
        <strain evidence="7">Duluth1</strain>
        <tissue evidence="7">Whole animal</tissue>
    </source>
</reference>
<dbReference type="EMBL" id="JAIWYP010000001">
    <property type="protein sequence ID" value="KAH3887516.1"/>
    <property type="molecule type" value="Genomic_DNA"/>
</dbReference>
<name>A0A9D4N471_DREPO</name>
<feature type="compositionally biased region" description="Basic and acidic residues" evidence="5">
    <location>
        <begin position="73"/>
        <end position="85"/>
    </location>
</feature>
<dbReference type="GO" id="GO:0008270">
    <property type="term" value="F:zinc ion binding"/>
    <property type="evidence" value="ECO:0007669"/>
    <property type="project" value="UniProtKB-KW"/>
</dbReference>
<dbReference type="PROSITE" id="PS50089">
    <property type="entry name" value="ZF_RING_2"/>
    <property type="match status" value="1"/>
</dbReference>
<evidence type="ECO:0000256" key="4">
    <source>
        <dbReference type="PROSITE-ProRule" id="PRU00175"/>
    </source>
</evidence>
<evidence type="ECO:0000256" key="5">
    <source>
        <dbReference type="SAM" id="MobiDB-lite"/>
    </source>
</evidence>
<dbReference type="InterPro" id="IPR013083">
    <property type="entry name" value="Znf_RING/FYVE/PHD"/>
</dbReference>